<reference evidence="1" key="1">
    <citation type="journal article" date="2024" name="Gigascience">
        <title>Chromosome-level genome of the poultry shaft louse Menopon gallinae provides insight into the host-switching and adaptive evolution of parasitic lice.</title>
        <authorList>
            <person name="Xu Y."/>
            <person name="Ma L."/>
            <person name="Liu S."/>
            <person name="Liang Y."/>
            <person name="Liu Q."/>
            <person name="He Z."/>
            <person name="Tian L."/>
            <person name="Duan Y."/>
            <person name="Cai W."/>
            <person name="Li H."/>
            <person name="Song F."/>
        </authorList>
    </citation>
    <scope>NUCLEOTIDE SEQUENCE</scope>
    <source>
        <strain evidence="1">Cailab_2023a</strain>
    </source>
</reference>
<evidence type="ECO:0000313" key="1">
    <source>
        <dbReference type="EMBL" id="KAL0266236.1"/>
    </source>
</evidence>
<name>A0AAW2H904_9NEOP</name>
<protein>
    <submittedName>
        <fullName evidence="1">Uncharacterized protein</fullName>
    </submittedName>
</protein>
<dbReference type="AlphaFoldDB" id="A0AAW2H904"/>
<organism evidence="1">
    <name type="scientific">Menopon gallinae</name>
    <name type="common">poultry shaft louse</name>
    <dbReference type="NCBI Taxonomy" id="328185"/>
    <lineage>
        <taxon>Eukaryota</taxon>
        <taxon>Metazoa</taxon>
        <taxon>Ecdysozoa</taxon>
        <taxon>Arthropoda</taxon>
        <taxon>Hexapoda</taxon>
        <taxon>Insecta</taxon>
        <taxon>Pterygota</taxon>
        <taxon>Neoptera</taxon>
        <taxon>Paraneoptera</taxon>
        <taxon>Psocodea</taxon>
        <taxon>Troctomorpha</taxon>
        <taxon>Phthiraptera</taxon>
        <taxon>Amblycera</taxon>
        <taxon>Menoponidae</taxon>
        <taxon>Menopon</taxon>
    </lineage>
</organism>
<sequence length="82" mass="9439">MHAPIVWLRFEAAQNTFVKTSSIRMSGGKRPRGRPRQGWLRKMKALAENRLVIPGSLQEIAEHRAKWKSFVASLMLTQKRVP</sequence>
<accession>A0AAW2H904</accession>
<dbReference type="EMBL" id="JARGDH010000005">
    <property type="protein sequence ID" value="KAL0266236.1"/>
    <property type="molecule type" value="Genomic_DNA"/>
</dbReference>
<comment type="caution">
    <text evidence="1">The sequence shown here is derived from an EMBL/GenBank/DDBJ whole genome shotgun (WGS) entry which is preliminary data.</text>
</comment>
<gene>
    <name evidence="1" type="ORF">PYX00_008839</name>
</gene>
<proteinExistence type="predicted"/>